<evidence type="ECO:0000256" key="8">
    <source>
        <dbReference type="SAM" id="SignalP"/>
    </source>
</evidence>
<dbReference type="Proteomes" id="UP001445076">
    <property type="component" value="Unassembled WGS sequence"/>
</dbReference>
<evidence type="ECO:0000313" key="10">
    <source>
        <dbReference type="EMBL" id="KAK8739444.1"/>
    </source>
</evidence>
<feature type="domain" description="Ig-like" evidence="9">
    <location>
        <begin position="161"/>
        <end position="245"/>
    </location>
</feature>
<comment type="caution">
    <text evidence="10">The sequence shown here is derived from an EMBL/GenBank/DDBJ whole genome shotgun (WGS) entry which is preliminary data.</text>
</comment>
<reference evidence="10 11" key="1">
    <citation type="journal article" date="2024" name="BMC Genomics">
        <title>Genome assembly of redclaw crayfish (Cherax quadricarinatus) provides insights into its immune adaptation and hypoxia tolerance.</title>
        <authorList>
            <person name="Liu Z."/>
            <person name="Zheng J."/>
            <person name="Li H."/>
            <person name="Fang K."/>
            <person name="Wang S."/>
            <person name="He J."/>
            <person name="Zhou D."/>
            <person name="Weng S."/>
            <person name="Chi M."/>
            <person name="Gu Z."/>
            <person name="He J."/>
            <person name="Li F."/>
            <person name="Wang M."/>
        </authorList>
    </citation>
    <scope>NUCLEOTIDE SEQUENCE [LARGE SCALE GENOMIC DNA]</scope>
    <source>
        <strain evidence="10">ZL_2023a</strain>
    </source>
</reference>
<dbReference type="EMBL" id="JARKIK010000037">
    <property type="protein sequence ID" value="KAK8739444.1"/>
    <property type="molecule type" value="Genomic_DNA"/>
</dbReference>
<dbReference type="Gene3D" id="2.60.40.10">
    <property type="entry name" value="Immunoglobulins"/>
    <property type="match status" value="2"/>
</dbReference>
<dbReference type="Pfam" id="PF08205">
    <property type="entry name" value="C2-set_2"/>
    <property type="match status" value="1"/>
</dbReference>
<feature type="compositionally biased region" description="Basic and acidic residues" evidence="6">
    <location>
        <begin position="73"/>
        <end position="120"/>
    </location>
</feature>
<feature type="transmembrane region" description="Helical" evidence="7">
    <location>
        <begin position="386"/>
        <end position="403"/>
    </location>
</feature>
<dbReference type="FunFam" id="2.60.40.10:FF:000437">
    <property type="entry name" value="Beat-IIIc, isoform A"/>
    <property type="match status" value="1"/>
</dbReference>
<keyword evidence="2 7" id="KW-0812">Transmembrane</keyword>
<protein>
    <recommendedName>
        <fullName evidence="9">Ig-like domain-containing protein</fullName>
    </recommendedName>
</protein>
<dbReference type="InterPro" id="IPR013783">
    <property type="entry name" value="Ig-like_fold"/>
</dbReference>
<dbReference type="SUPFAM" id="SSF48726">
    <property type="entry name" value="Immunoglobulin"/>
    <property type="match status" value="2"/>
</dbReference>
<comment type="subcellular location">
    <subcellularLocation>
        <location evidence="1">Membrane</location>
        <topology evidence="1">Single-pass membrane protein</topology>
    </subcellularLocation>
</comment>
<dbReference type="Pfam" id="PF07686">
    <property type="entry name" value="V-set"/>
    <property type="match status" value="1"/>
</dbReference>
<keyword evidence="4 7" id="KW-0472">Membrane</keyword>
<dbReference type="GO" id="GO:0016020">
    <property type="term" value="C:membrane"/>
    <property type="evidence" value="ECO:0007669"/>
    <property type="project" value="UniProtKB-SubCell"/>
</dbReference>
<dbReference type="InterPro" id="IPR013162">
    <property type="entry name" value="CD80_C2-set"/>
</dbReference>
<dbReference type="InterPro" id="IPR007110">
    <property type="entry name" value="Ig-like_dom"/>
</dbReference>
<keyword evidence="5" id="KW-1015">Disulfide bond</keyword>
<feature type="region of interest" description="Disordered" evidence="6">
    <location>
        <begin position="38"/>
        <end position="133"/>
    </location>
</feature>
<evidence type="ECO:0000259" key="9">
    <source>
        <dbReference type="PROSITE" id="PS50835"/>
    </source>
</evidence>
<feature type="transmembrane region" description="Helical" evidence="7">
    <location>
        <begin position="415"/>
        <end position="436"/>
    </location>
</feature>
<feature type="signal peptide" evidence="8">
    <location>
        <begin position="1"/>
        <end position="26"/>
    </location>
</feature>
<evidence type="ECO:0000256" key="7">
    <source>
        <dbReference type="SAM" id="Phobius"/>
    </source>
</evidence>
<accession>A0AAW0XIC8</accession>
<dbReference type="PANTHER" id="PTHR21261">
    <property type="entry name" value="BEAT PROTEIN"/>
    <property type="match status" value="1"/>
</dbReference>
<gene>
    <name evidence="10" type="ORF">OTU49_003641</name>
</gene>
<dbReference type="SMART" id="SM00409">
    <property type="entry name" value="IG"/>
    <property type="match status" value="2"/>
</dbReference>
<keyword evidence="8" id="KW-0732">Signal</keyword>
<proteinExistence type="predicted"/>
<evidence type="ECO:0000256" key="3">
    <source>
        <dbReference type="ARBA" id="ARBA00022989"/>
    </source>
</evidence>
<evidence type="ECO:0000256" key="6">
    <source>
        <dbReference type="SAM" id="MobiDB-lite"/>
    </source>
</evidence>
<feature type="domain" description="Ig-like" evidence="9">
    <location>
        <begin position="259"/>
        <end position="363"/>
    </location>
</feature>
<evidence type="ECO:0000256" key="2">
    <source>
        <dbReference type="ARBA" id="ARBA00022692"/>
    </source>
</evidence>
<dbReference type="InterPro" id="IPR003599">
    <property type="entry name" value="Ig_sub"/>
</dbReference>
<name>A0AAW0XIC8_CHEQU</name>
<feature type="chain" id="PRO_5043407546" description="Ig-like domain-containing protein" evidence="8">
    <location>
        <begin position="27"/>
        <end position="445"/>
    </location>
</feature>
<sequence>MAGPVRDTSVFSLLLALLLLHLSGRAVLCLGQVTPSAVLQQHRTPSLPRRVSNSYPSHPLSFPSSSSSSNSRSMEERESPHNMEEGESPHNIEEGEGPHNIEEGEGPHGMEEREGTHNIEEGGGPHNMEEGEGPHSMDHDVRGNNHLILYGVEVPVYKFRGEDAELKCRYDRGTDPLYSVKWYKDDREFYRYLFKMQSPKTTFSTPGVYVDVQRSNERKVLLKKLTFNSTGVYKCEVSADSPHFHTYENQSVMVVVELPERGPTIHGSRTHYRVGDTARLNCTSSRSKPAAQLTWFINGEKVSPPHLVEYYPLVHNDGLESRRLGLSFTVEESHFLKGELVLKCQATVAAVYTVIKEEDATVSHGQPVILEQREHRVLVRSDVTRVVPASTVIVVVTLLMTLVSGVESTSTLKIILAVLLILLKVVPNSTVAPVLAPRVIFEAVT</sequence>
<dbReference type="PANTHER" id="PTHR21261:SF15">
    <property type="entry name" value="BEATEN PATH IIIA, ISOFORM D-RELATED"/>
    <property type="match status" value="1"/>
</dbReference>
<evidence type="ECO:0000256" key="4">
    <source>
        <dbReference type="ARBA" id="ARBA00023136"/>
    </source>
</evidence>
<evidence type="ECO:0000313" key="11">
    <source>
        <dbReference type="Proteomes" id="UP001445076"/>
    </source>
</evidence>
<dbReference type="InterPro" id="IPR013106">
    <property type="entry name" value="Ig_V-set"/>
</dbReference>
<dbReference type="InterPro" id="IPR036179">
    <property type="entry name" value="Ig-like_dom_sf"/>
</dbReference>
<organism evidence="10 11">
    <name type="scientific">Cherax quadricarinatus</name>
    <name type="common">Australian red claw crayfish</name>
    <dbReference type="NCBI Taxonomy" id="27406"/>
    <lineage>
        <taxon>Eukaryota</taxon>
        <taxon>Metazoa</taxon>
        <taxon>Ecdysozoa</taxon>
        <taxon>Arthropoda</taxon>
        <taxon>Crustacea</taxon>
        <taxon>Multicrustacea</taxon>
        <taxon>Malacostraca</taxon>
        <taxon>Eumalacostraca</taxon>
        <taxon>Eucarida</taxon>
        <taxon>Decapoda</taxon>
        <taxon>Pleocyemata</taxon>
        <taxon>Astacidea</taxon>
        <taxon>Parastacoidea</taxon>
        <taxon>Parastacidae</taxon>
        <taxon>Cherax</taxon>
    </lineage>
</organism>
<feature type="compositionally biased region" description="Low complexity" evidence="6">
    <location>
        <begin position="54"/>
        <end position="72"/>
    </location>
</feature>
<keyword evidence="11" id="KW-1185">Reference proteome</keyword>
<keyword evidence="3 7" id="KW-1133">Transmembrane helix</keyword>
<evidence type="ECO:0000256" key="5">
    <source>
        <dbReference type="ARBA" id="ARBA00023157"/>
    </source>
</evidence>
<dbReference type="AlphaFoldDB" id="A0AAW0XIC8"/>
<evidence type="ECO:0000256" key="1">
    <source>
        <dbReference type="ARBA" id="ARBA00004167"/>
    </source>
</evidence>
<dbReference type="PROSITE" id="PS50835">
    <property type="entry name" value="IG_LIKE"/>
    <property type="match status" value="2"/>
</dbReference>